<comment type="caution">
    <text evidence="1">The sequence shown here is derived from an EMBL/GenBank/DDBJ whole genome shotgun (WGS) entry which is preliminary data.</text>
</comment>
<evidence type="ECO:0000313" key="1">
    <source>
        <dbReference type="EMBL" id="MEQ2204040.1"/>
    </source>
</evidence>
<sequence>MFSPLKSINLYHMQTTMVLRSIEQSASVKLPSRHDQAEQPVNVETELLHKLQTVSWILRFYDFHSFVFSLPLRHTIPDLLLFLPLAQETNAALQIKHSISYLLLLKTSPVLHCSIGAVFSLALQRTPQTLAESSVHPAFGVKAPLVFCPTLGFACRPKR</sequence>
<proteinExistence type="predicted"/>
<evidence type="ECO:0000313" key="2">
    <source>
        <dbReference type="Proteomes" id="UP001434883"/>
    </source>
</evidence>
<keyword evidence="2" id="KW-1185">Reference proteome</keyword>
<dbReference type="Proteomes" id="UP001434883">
    <property type="component" value="Unassembled WGS sequence"/>
</dbReference>
<dbReference type="EMBL" id="JAHRIN010035390">
    <property type="protein sequence ID" value="MEQ2204040.1"/>
    <property type="molecule type" value="Genomic_DNA"/>
</dbReference>
<accession>A0ABV0R7F1</accession>
<organism evidence="1 2">
    <name type="scientific">Xenoophorus captivus</name>
    <dbReference type="NCBI Taxonomy" id="1517983"/>
    <lineage>
        <taxon>Eukaryota</taxon>
        <taxon>Metazoa</taxon>
        <taxon>Chordata</taxon>
        <taxon>Craniata</taxon>
        <taxon>Vertebrata</taxon>
        <taxon>Euteleostomi</taxon>
        <taxon>Actinopterygii</taxon>
        <taxon>Neopterygii</taxon>
        <taxon>Teleostei</taxon>
        <taxon>Neoteleostei</taxon>
        <taxon>Acanthomorphata</taxon>
        <taxon>Ovalentaria</taxon>
        <taxon>Atherinomorphae</taxon>
        <taxon>Cyprinodontiformes</taxon>
        <taxon>Goodeidae</taxon>
        <taxon>Xenoophorus</taxon>
    </lineage>
</organism>
<gene>
    <name evidence="1" type="ORF">XENOCAPTIV_006963</name>
</gene>
<name>A0ABV0R7F1_9TELE</name>
<protein>
    <submittedName>
        <fullName evidence="1">Uncharacterized protein</fullName>
    </submittedName>
</protein>
<reference evidence="1 2" key="1">
    <citation type="submission" date="2021-06" db="EMBL/GenBank/DDBJ databases">
        <authorList>
            <person name="Palmer J.M."/>
        </authorList>
    </citation>
    <scope>NUCLEOTIDE SEQUENCE [LARGE SCALE GENOMIC DNA]</scope>
    <source>
        <strain evidence="1 2">XC_2019</strain>
        <tissue evidence="1">Muscle</tissue>
    </source>
</reference>